<dbReference type="Gene3D" id="3.40.430.10">
    <property type="entry name" value="Dihydrofolate Reductase, subunit A"/>
    <property type="match status" value="1"/>
</dbReference>
<protein>
    <submittedName>
        <fullName evidence="2">Unannotated protein</fullName>
    </submittedName>
</protein>
<name>A0A6J7DBY7_9ZZZZ</name>
<dbReference type="EMBL" id="CAFBLW010000003">
    <property type="protein sequence ID" value="CAB4867120.1"/>
    <property type="molecule type" value="Genomic_DNA"/>
</dbReference>
<organism evidence="2">
    <name type="scientific">freshwater metagenome</name>
    <dbReference type="NCBI Taxonomy" id="449393"/>
    <lineage>
        <taxon>unclassified sequences</taxon>
        <taxon>metagenomes</taxon>
        <taxon>ecological metagenomes</taxon>
    </lineage>
</organism>
<evidence type="ECO:0000313" key="2">
    <source>
        <dbReference type="EMBL" id="CAB4867120.1"/>
    </source>
</evidence>
<dbReference type="InterPro" id="IPR002734">
    <property type="entry name" value="RibDG_C"/>
</dbReference>
<sequence>MSVIASLVVAQDGSTVKGGISSGVASIQDRNRFLARRREADCIIIGGKTARNEPYHRTPVPVVVISRSMINSLADNRIAFWWNTTPENAIARAKKTFGENILVEAGPNLVKEMIGAGLIDGLELSVTSEIGGEEKIDIQRLLKSFTSIDEEKIENTTFYSARR</sequence>
<reference evidence="2" key="1">
    <citation type="submission" date="2020-05" db="EMBL/GenBank/DDBJ databases">
        <authorList>
            <person name="Chiriac C."/>
            <person name="Salcher M."/>
            <person name="Ghai R."/>
            <person name="Kavagutti S V."/>
        </authorList>
    </citation>
    <scope>NUCLEOTIDE SEQUENCE</scope>
</reference>
<dbReference type="InterPro" id="IPR024072">
    <property type="entry name" value="DHFR-like_dom_sf"/>
</dbReference>
<dbReference type="Pfam" id="PF01872">
    <property type="entry name" value="RibD_C"/>
    <property type="match status" value="1"/>
</dbReference>
<accession>A0A6J7DBY7</accession>
<dbReference type="GO" id="GO:0009231">
    <property type="term" value="P:riboflavin biosynthetic process"/>
    <property type="evidence" value="ECO:0007669"/>
    <property type="project" value="InterPro"/>
</dbReference>
<dbReference type="GO" id="GO:0008703">
    <property type="term" value="F:5-amino-6-(5-phosphoribosylamino)uracil reductase activity"/>
    <property type="evidence" value="ECO:0007669"/>
    <property type="project" value="InterPro"/>
</dbReference>
<feature type="domain" description="Bacterial bifunctional deaminase-reductase C-terminal" evidence="1">
    <location>
        <begin position="3"/>
        <end position="134"/>
    </location>
</feature>
<dbReference type="SUPFAM" id="SSF53597">
    <property type="entry name" value="Dihydrofolate reductase-like"/>
    <property type="match status" value="1"/>
</dbReference>
<dbReference type="AlphaFoldDB" id="A0A6J7DBY7"/>
<gene>
    <name evidence="2" type="ORF">UFOPK3461_00111</name>
</gene>
<proteinExistence type="predicted"/>
<evidence type="ECO:0000259" key="1">
    <source>
        <dbReference type="Pfam" id="PF01872"/>
    </source>
</evidence>